<comment type="caution">
    <text evidence="5">The sequence shown here is derived from an EMBL/GenBank/DDBJ whole genome shotgun (WGS) entry which is preliminary data.</text>
</comment>
<dbReference type="Pfam" id="PF01558">
    <property type="entry name" value="POR"/>
    <property type="match status" value="1"/>
</dbReference>
<evidence type="ECO:0000259" key="4">
    <source>
        <dbReference type="Pfam" id="PF02780"/>
    </source>
</evidence>
<dbReference type="InterPro" id="IPR002880">
    <property type="entry name" value="Pyrv_Fd/Flavodoxin_OxRdtase_N"/>
</dbReference>
<evidence type="ECO:0000259" key="3">
    <source>
        <dbReference type="Pfam" id="PF01855"/>
    </source>
</evidence>
<dbReference type="InterPro" id="IPR050722">
    <property type="entry name" value="Pyruvate:ferred/Flavod_OxRd"/>
</dbReference>
<evidence type="ECO:0000313" key="6">
    <source>
        <dbReference type="Proteomes" id="UP000606463"/>
    </source>
</evidence>
<organism evidence="5 6">
    <name type="scientific">Aquifex aeolicus</name>
    <dbReference type="NCBI Taxonomy" id="63363"/>
    <lineage>
        <taxon>Bacteria</taxon>
        <taxon>Pseudomonadati</taxon>
        <taxon>Aquificota</taxon>
        <taxon>Aquificia</taxon>
        <taxon>Aquificales</taxon>
        <taxon>Aquificaceae</taxon>
        <taxon>Aquifex</taxon>
    </lineage>
</organism>
<dbReference type="AlphaFoldDB" id="A0A9D1CEI9"/>
<dbReference type="EMBL" id="DQVE01000010">
    <property type="protein sequence ID" value="HIP97915.1"/>
    <property type="molecule type" value="Genomic_DNA"/>
</dbReference>
<reference evidence="5" key="1">
    <citation type="journal article" date="2020" name="ISME J.">
        <title>Gammaproteobacteria mediating utilization of methyl-, sulfur- and petroleum organic compounds in deep ocean hydrothermal plumes.</title>
        <authorList>
            <person name="Zhou Z."/>
            <person name="Liu Y."/>
            <person name="Pan J."/>
            <person name="Cron B.R."/>
            <person name="Toner B.M."/>
            <person name="Anantharaman K."/>
            <person name="Breier J.A."/>
            <person name="Dick G.J."/>
            <person name="Li M."/>
        </authorList>
    </citation>
    <scope>NUCLEOTIDE SEQUENCE</scope>
    <source>
        <strain evidence="5">SZUA-1501</strain>
    </source>
</reference>
<dbReference type="Gene3D" id="3.40.50.920">
    <property type="match status" value="1"/>
</dbReference>
<dbReference type="InterPro" id="IPR002869">
    <property type="entry name" value="Pyrv_flavodox_OxRed_cen"/>
</dbReference>
<protein>
    <submittedName>
        <fullName evidence="5">2-oxoacid:acceptor oxidoreductase subunit alpha</fullName>
    </submittedName>
</protein>
<feature type="domain" description="Pyruvate flavodoxin/ferredoxin oxidoreductase pyrimidine binding" evidence="3">
    <location>
        <begin position="220"/>
        <end position="390"/>
    </location>
</feature>
<dbReference type="InterPro" id="IPR033248">
    <property type="entry name" value="Transketolase_C"/>
</dbReference>
<dbReference type="Proteomes" id="UP000606463">
    <property type="component" value="Unassembled WGS sequence"/>
</dbReference>
<keyword evidence="1" id="KW-0560">Oxidoreductase</keyword>
<dbReference type="Pfam" id="PF01855">
    <property type="entry name" value="POR_N"/>
    <property type="match status" value="1"/>
</dbReference>
<proteinExistence type="predicted"/>
<accession>A0A9D1CEI9</accession>
<dbReference type="GO" id="GO:0006979">
    <property type="term" value="P:response to oxidative stress"/>
    <property type="evidence" value="ECO:0007669"/>
    <property type="project" value="TreeGrafter"/>
</dbReference>
<dbReference type="PANTHER" id="PTHR32154">
    <property type="entry name" value="PYRUVATE-FLAVODOXIN OXIDOREDUCTASE-RELATED"/>
    <property type="match status" value="1"/>
</dbReference>
<dbReference type="InterPro" id="IPR029061">
    <property type="entry name" value="THDP-binding"/>
</dbReference>
<dbReference type="InterPro" id="IPR009014">
    <property type="entry name" value="Transketo_C/PFOR_II"/>
</dbReference>
<dbReference type="CDD" id="cd07034">
    <property type="entry name" value="TPP_PYR_PFOR_IOR-alpha_like"/>
    <property type="match status" value="1"/>
</dbReference>
<evidence type="ECO:0000256" key="1">
    <source>
        <dbReference type="ARBA" id="ARBA00023002"/>
    </source>
</evidence>
<dbReference type="SUPFAM" id="SSF53323">
    <property type="entry name" value="Pyruvate-ferredoxin oxidoreductase, PFOR, domain III"/>
    <property type="match status" value="1"/>
</dbReference>
<dbReference type="FunFam" id="3.40.50.970:FF:000022">
    <property type="entry name" value="2-oxoglutarate ferredoxin oxidoreductase alpha subunit"/>
    <property type="match status" value="1"/>
</dbReference>
<dbReference type="NCBIfam" id="TIGR03710">
    <property type="entry name" value="OAFO_sf"/>
    <property type="match status" value="1"/>
</dbReference>
<dbReference type="InterPro" id="IPR022367">
    <property type="entry name" value="2-oxoacid/accept_OxRdtase_asu"/>
</dbReference>
<evidence type="ECO:0000259" key="2">
    <source>
        <dbReference type="Pfam" id="PF01558"/>
    </source>
</evidence>
<dbReference type="Gene3D" id="3.40.50.970">
    <property type="match status" value="1"/>
</dbReference>
<dbReference type="InterPro" id="IPR019752">
    <property type="entry name" value="Pyrv/ketoisovalerate_OxRed_cat"/>
</dbReference>
<feature type="domain" description="Transketolase C-terminal" evidence="4">
    <location>
        <begin position="505"/>
        <end position="573"/>
    </location>
</feature>
<dbReference type="GO" id="GO:0016903">
    <property type="term" value="F:oxidoreductase activity, acting on the aldehyde or oxo group of donors"/>
    <property type="evidence" value="ECO:0007669"/>
    <property type="project" value="InterPro"/>
</dbReference>
<dbReference type="SUPFAM" id="SSF52518">
    <property type="entry name" value="Thiamin diphosphate-binding fold (THDP-binding)"/>
    <property type="match status" value="1"/>
</dbReference>
<dbReference type="Pfam" id="PF02780">
    <property type="entry name" value="Transketolase_C"/>
    <property type="match status" value="1"/>
</dbReference>
<dbReference type="SUPFAM" id="SSF52922">
    <property type="entry name" value="TK C-terminal domain-like"/>
    <property type="match status" value="1"/>
</dbReference>
<dbReference type="PANTHER" id="PTHR32154:SF20">
    <property type="entry name" value="2-OXOGLUTARATE OXIDOREDUCTASE SUBUNIT KORA"/>
    <property type="match status" value="1"/>
</dbReference>
<evidence type="ECO:0000313" key="5">
    <source>
        <dbReference type="EMBL" id="HIP97915.1"/>
    </source>
</evidence>
<feature type="domain" description="Pyruvate/ketoisovalerate oxidoreductase catalytic" evidence="2">
    <location>
        <begin position="16"/>
        <end position="185"/>
    </location>
</feature>
<name>A0A9D1CEI9_AQUAO</name>
<dbReference type="Gene3D" id="3.40.920.10">
    <property type="entry name" value="Pyruvate-ferredoxin oxidoreductase, PFOR, domain III"/>
    <property type="match status" value="1"/>
</dbReference>
<sequence>MANERFDLVIKVGGEGGEGVITAGDFLTETAARAGYWAVNYKSYPAEIKGGYAQSTVRVSSERVYSTGDSFDILCAFNGEAVEKNMVFLKRAKEESKPKVLVYDSTDYQPVEELENVIYYPVPLSELAKDVMKAYITKNIIALGVLSELFEIPEKSIKDAIKAKFMRKGERIVEMNYKAFDLGRQYVRENLKKVDPYKFPAPQEPQDVVIMEGNQAVAKGSIAAGVQFYAAYPITPATTVGNYIVNDLIKRGGWLYQAEDEISSLGMALGASFAGKKAMTATSGPGISLMSEFISYAGITELPIVIVDVQRGGPGTGMPTKHEQADLFICAFGGHGDFPRAILAATTVEDNFYLAVEAFNLAEKYQIPVFLMTDGALAIRSEVFPTPKVEQREDGKIIVRGQIPYGVEEIEVVNRWIYNPEEDKEGRFKSPTGRFLRYKTDTPDGITPMAIPGDPNAIHAITGLERTENTDPRFTPEIRVKQMNKRFRKLQTLLREDAARYYKDMRIDSDNADVAIISWGLTASIAREAAKRLREQGYTVNEFYPRLLWPIKAEVFEEFASKAKRVIVPETNYHGQLAFILRATTNLKDLISYVAYRGEAFIPKEIEDFAKMAIEKDIKKGWFTPSDVYGTVVGAI</sequence>
<gene>
    <name evidence="5" type="ORF">EYH37_00895</name>
</gene>